<organism evidence="6 7">
    <name type="scientific">Stackebrandtia endophytica</name>
    <dbReference type="NCBI Taxonomy" id="1496996"/>
    <lineage>
        <taxon>Bacteria</taxon>
        <taxon>Bacillati</taxon>
        <taxon>Actinomycetota</taxon>
        <taxon>Actinomycetes</taxon>
        <taxon>Glycomycetales</taxon>
        <taxon>Glycomycetaceae</taxon>
        <taxon>Stackebrandtia</taxon>
    </lineage>
</organism>
<comment type="similarity">
    <text evidence="1">Belongs to the peptidase M28 family. M28A subfamily.</text>
</comment>
<keyword evidence="2" id="KW-0479">Metal-binding</keyword>
<gene>
    <name evidence="6" type="ORF">FB566_2121</name>
</gene>
<dbReference type="GO" id="GO:0006508">
    <property type="term" value="P:proteolysis"/>
    <property type="evidence" value="ECO:0007669"/>
    <property type="project" value="InterPro"/>
</dbReference>
<dbReference type="GO" id="GO:0004177">
    <property type="term" value="F:aminopeptidase activity"/>
    <property type="evidence" value="ECO:0007669"/>
    <property type="project" value="UniProtKB-KW"/>
</dbReference>
<feature type="domain" description="Peptidase M28" evidence="5">
    <location>
        <begin position="102"/>
        <end position="303"/>
    </location>
</feature>
<dbReference type="Proteomes" id="UP000317043">
    <property type="component" value="Unassembled WGS sequence"/>
</dbReference>
<proteinExistence type="inferred from homology"/>
<dbReference type="Pfam" id="PF04389">
    <property type="entry name" value="Peptidase_M28"/>
    <property type="match status" value="1"/>
</dbReference>
<feature type="chain" id="PRO_5038842112" evidence="4">
    <location>
        <begin position="28"/>
        <end position="310"/>
    </location>
</feature>
<evidence type="ECO:0000256" key="1">
    <source>
        <dbReference type="ARBA" id="ARBA00005957"/>
    </source>
</evidence>
<dbReference type="AlphaFoldDB" id="A0A543AVI0"/>
<dbReference type="InParanoid" id="A0A543AVI0"/>
<keyword evidence="6" id="KW-0031">Aminopeptidase</keyword>
<dbReference type="GO" id="GO:0046872">
    <property type="term" value="F:metal ion binding"/>
    <property type="evidence" value="ECO:0007669"/>
    <property type="project" value="UniProtKB-KW"/>
</dbReference>
<dbReference type="PANTHER" id="PTHR12147">
    <property type="entry name" value="METALLOPEPTIDASE M28 FAMILY MEMBER"/>
    <property type="match status" value="1"/>
</dbReference>
<evidence type="ECO:0000256" key="4">
    <source>
        <dbReference type="SAM" id="SignalP"/>
    </source>
</evidence>
<dbReference type="FunCoup" id="A0A543AVI0">
    <property type="interactions" value="38"/>
</dbReference>
<dbReference type="InterPro" id="IPR045175">
    <property type="entry name" value="M28_fam"/>
</dbReference>
<dbReference type="Gene3D" id="3.40.630.10">
    <property type="entry name" value="Zn peptidases"/>
    <property type="match status" value="1"/>
</dbReference>
<keyword evidence="3" id="KW-0378">Hydrolase</keyword>
<dbReference type="OrthoDB" id="345880at2"/>
<dbReference type="EMBL" id="VFOW01000001">
    <property type="protein sequence ID" value="TQL76589.1"/>
    <property type="molecule type" value="Genomic_DNA"/>
</dbReference>
<keyword evidence="7" id="KW-1185">Reference proteome</keyword>
<dbReference type="RefSeq" id="WP_142038206.1">
    <property type="nucleotide sequence ID" value="NZ_JBHTGS010000001.1"/>
</dbReference>
<evidence type="ECO:0000313" key="7">
    <source>
        <dbReference type="Proteomes" id="UP000317043"/>
    </source>
</evidence>
<comment type="caution">
    <text evidence="6">The sequence shown here is derived from an EMBL/GenBank/DDBJ whole genome shotgun (WGS) entry which is preliminary data.</text>
</comment>
<protein>
    <submittedName>
        <fullName evidence="6">Aminopeptidase S</fullName>
    </submittedName>
</protein>
<keyword evidence="4" id="KW-0732">Signal</keyword>
<evidence type="ECO:0000313" key="6">
    <source>
        <dbReference type="EMBL" id="TQL76589.1"/>
    </source>
</evidence>
<evidence type="ECO:0000256" key="3">
    <source>
        <dbReference type="ARBA" id="ARBA00022801"/>
    </source>
</evidence>
<dbReference type="InterPro" id="IPR007484">
    <property type="entry name" value="Peptidase_M28"/>
</dbReference>
<dbReference type="SUPFAM" id="SSF53187">
    <property type="entry name" value="Zn-dependent exopeptidases"/>
    <property type="match status" value="1"/>
</dbReference>
<feature type="signal peptide" evidence="4">
    <location>
        <begin position="1"/>
        <end position="27"/>
    </location>
</feature>
<reference evidence="6 7" key="1">
    <citation type="submission" date="2019-06" db="EMBL/GenBank/DDBJ databases">
        <title>Sequencing the genomes of 1000 actinobacteria strains.</title>
        <authorList>
            <person name="Klenk H.-P."/>
        </authorList>
    </citation>
    <scope>NUCLEOTIDE SEQUENCE [LARGE SCALE GENOMIC DNA]</scope>
    <source>
        <strain evidence="6 7">DSM 45928</strain>
    </source>
</reference>
<dbReference type="GO" id="GO:0008235">
    <property type="term" value="F:metalloexopeptidase activity"/>
    <property type="evidence" value="ECO:0007669"/>
    <property type="project" value="InterPro"/>
</dbReference>
<evidence type="ECO:0000259" key="5">
    <source>
        <dbReference type="Pfam" id="PF04389"/>
    </source>
</evidence>
<dbReference type="FunFam" id="3.40.630.10:FF:000066">
    <property type="entry name" value="M28 family peptidase"/>
    <property type="match status" value="1"/>
</dbReference>
<keyword evidence="6" id="KW-0645">Protease</keyword>
<evidence type="ECO:0000256" key="2">
    <source>
        <dbReference type="ARBA" id="ARBA00022723"/>
    </source>
</evidence>
<sequence>MSRPRFIAIGTAVAALMLALVPASATAEPPPPTVVAAPDVDINGVLDHVSQFQSIAAANGGNRASGTPGYDRSADYVADTLTAAGFSVTRQACTTCNGQDENIIADWPGGDTANTVMVGAHLDGVRYGPGINDNASGSAALLEVALTLAAADPVMSKHVRFAWWADEESGLRGSNYYVRTTGVSDIEVYLNLDMVGSPNAGYFIDNLAGSYSTPFRDYLDGQGLAPEEMTECCSDDGPFRNAGVPTSFLSTGASKVKTSAQAAKWGGTAGRSYDPCYHSSCDSYPGNINTTALDHMTDATAHAVWEFAVQ</sequence>
<name>A0A543AVI0_9ACTN</name>
<accession>A0A543AVI0</accession>
<dbReference type="PANTHER" id="PTHR12147:SF26">
    <property type="entry name" value="PEPTIDASE M28 DOMAIN-CONTAINING PROTEIN"/>
    <property type="match status" value="1"/>
</dbReference>